<dbReference type="Gene3D" id="1.10.287.700">
    <property type="entry name" value="Helix hairpin bin"/>
    <property type="match status" value="1"/>
</dbReference>
<reference evidence="2 3" key="1">
    <citation type="submission" date="2020-02" db="EMBL/GenBank/DDBJ databases">
        <title>Complete genome sequence of Flavobacteriaceae bacterium.</title>
        <authorList>
            <person name="Kim S.-J."/>
            <person name="Kim Y.-S."/>
            <person name="Kim K.-H."/>
        </authorList>
    </citation>
    <scope>NUCLEOTIDE SEQUENCE [LARGE SCALE GENOMIC DNA]</scope>
    <source>
        <strain evidence="2 3">RR4-40</strain>
    </source>
</reference>
<accession>A0A6G6GNU2</accession>
<dbReference type="RefSeq" id="WP_164680220.1">
    <property type="nucleotide sequence ID" value="NZ_CP049057.1"/>
</dbReference>
<name>A0A6G6GNU2_9FLAO</name>
<keyword evidence="1" id="KW-0175">Coiled coil</keyword>
<keyword evidence="3" id="KW-1185">Reference proteome</keyword>
<sequence length="81" mass="8594">MKKVILSLAVVFTLSTAFVSCRETKETKIEVEADDVADDVEDAIDDAGDAIEDAANETEDAINEGVDEIKENTGTGGTDDN</sequence>
<dbReference type="Proteomes" id="UP000505306">
    <property type="component" value="Chromosome"/>
</dbReference>
<dbReference type="PROSITE" id="PS51257">
    <property type="entry name" value="PROKAR_LIPOPROTEIN"/>
    <property type="match status" value="1"/>
</dbReference>
<evidence type="ECO:0000256" key="1">
    <source>
        <dbReference type="SAM" id="Coils"/>
    </source>
</evidence>
<dbReference type="EMBL" id="CP049057">
    <property type="protein sequence ID" value="QIE60208.1"/>
    <property type="molecule type" value="Genomic_DNA"/>
</dbReference>
<dbReference type="AlphaFoldDB" id="A0A6G6GNU2"/>
<protein>
    <submittedName>
        <fullName evidence="2">Uncharacterized protein</fullName>
    </submittedName>
</protein>
<feature type="coiled-coil region" evidence="1">
    <location>
        <begin position="37"/>
        <end position="64"/>
    </location>
</feature>
<dbReference type="KEGG" id="mgel:G5B37_11750"/>
<proteinExistence type="predicted"/>
<organism evidence="2 3">
    <name type="scientific">Rasiella rasia</name>
    <dbReference type="NCBI Taxonomy" id="2744027"/>
    <lineage>
        <taxon>Bacteria</taxon>
        <taxon>Pseudomonadati</taxon>
        <taxon>Bacteroidota</taxon>
        <taxon>Flavobacteriia</taxon>
        <taxon>Flavobacteriales</taxon>
        <taxon>Flavobacteriaceae</taxon>
        <taxon>Rasiella</taxon>
    </lineage>
</organism>
<evidence type="ECO:0000313" key="2">
    <source>
        <dbReference type="EMBL" id="QIE60208.1"/>
    </source>
</evidence>
<gene>
    <name evidence="2" type="ORF">G5B37_11750</name>
</gene>
<evidence type="ECO:0000313" key="3">
    <source>
        <dbReference type="Proteomes" id="UP000505306"/>
    </source>
</evidence>